<dbReference type="AlphaFoldDB" id="A0A914E5M3"/>
<keyword evidence="1" id="KW-1185">Reference proteome</keyword>
<dbReference type="WBParaSite" id="ACRNAN_scaffold5917.g16927.t1">
    <property type="protein sequence ID" value="ACRNAN_scaffold5917.g16927.t1"/>
    <property type="gene ID" value="ACRNAN_scaffold5917.g16927"/>
</dbReference>
<sequence>MGRELGREVYFDGRNMRQFPIDEDVYYSTKIGFQDFAYEESIKSLSNISHPFLRLKATWLHVYRYFHPKYQNEIRQLFTCSRSIMKQK</sequence>
<protein>
    <submittedName>
        <fullName evidence="2">Uncharacterized protein</fullName>
    </submittedName>
</protein>
<evidence type="ECO:0000313" key="1">
    <source>
        <dbReference type="Proteomes" id="UP000887540"/>
    </source>
</evidence>
<evidence type="ECO:0000313" key="2">
    <source>
        <dbReference type="WBParaSite" id="ACRNAN_scaffold5917.g16927.t1"/>
    </source>
</evidence>
<dbReference type="Proteomes" id="UP000887540">
    <property type="component" value="Unplaced"/>
</dbReference>
<name>A0A914E5M3_9BILA</name>
<proteinExistence type="predicted"/>
<reference evidence="2" key="1">
    <citation type="submission" date="2022-11" db="UniProtKB">
        <authorList>
            <consortium name="WormBaseParasite"/>
        </authorList>
    </citation>
    <scope>IDENTIFICATION</scope>
</reference>
<organism evidence="1 2">
    <name type="scientific">Acrobeloides nanus</name>
    <dbReference type="NCBI Taxonomy" id="290746"/>
    <lineage>
        <taxon>Eukaryota</taxon>
        <taxon>Metazoa</taxon>
        <taxon>Ecdysozoa</taxon>
        <taxon>Nematoda</taxon>
        <taxon>Chromadorea</taxon>
        <taxon>Rhabditida</taxon>
        <taxon>Tylenchina</taxon>
        <taxon>Cephalobomorpha</taxon>
        <taxon>Cephaloboidea</taxon>
        <taxon>Cephalobidae</taxon>
        <taxon>Acrobeloides</taxon>
    </lineage>
</organism>
<accession>A0A914E5M3</accession>